<gene>
    <name evidence="1" type="ORF">SAMN02910293_00432</name>
</gene>
<organism evidence="1 2">
    <name type="scientific">Streptococcus henryi</name>
    <dbReference type="NCBI Taxonomy" id="439219"/>
    <lineage>
        <taxon>Bacteria</taxon>
        <taxon>Bacillati</taxon>
        <taxon>Bacillota</taxon>
        <taxon>Bacilli</taxon>
        <taxon>Lactobacillales</taxon>
        <taxon>Streptococcaceae</taxon>
        <taxon>Streptococcus</taxon>
    </lineage>
</organism>
<protein>
    <submittedName>
        <fullName evidence="1">Uncharacterized protein</fullName>
    </submittedName>
</protein>
<evidence type="ECO:0000313" key="1">
    <source>
        <dbReference type="EMBL" id="SDB08789.1"/>
    </source>
</evidence>
<keyword evidence="2" id="KW-1185">Reference proteome</keyword>
<name>A0A1G6AKA5_9STRE</name>
<dbReference type="EMBL" id="FMXP01000005">
    <property type="protein sequence ID" value="SDB08789.1"/>
    <property type="molecule type" value="Genomic_DNA"/>
</dbReference>
<proteinExistence type="predicted"/>
<dbReference type="AlphaFoldDB" id="A0A1G6AKA5"/>
<reference evidence="1 2" key="1">
    <citation type="submission" date="2016-10" db="EMBL/GenBank/DDBJ databases">
        <authorList>
            <person name="de Groot N.N."/>
        </authorList>
    </citation>
    <scope>NUCLEOTIDE SEQUENCE [LARGE SCALE GENOMIC DNA]</scope>
    <source>
        <strain evidence="1 2">A-4</strain>
    </source>
</reference>
<sequence length="46" mass="5349">MIKALVCGLCGHMYRFKKAKGLTTTLECVRCGYTYEHELNVEDFFE</sequence>
<accession>A0A1G6AKA5</accession>
<evidence type="ECO:0000313" key="2">
    <source>
        <dbReference type="Proteomes" id="UP000182508"/>
    </source>
</evidence>
<dbReference type="STRING" id="439219.SAMN02910293_00432"/>
<dbReference type="Proteomes" id="UP000182508">
    <property type="component" value="Unassembled WGS sequence"/>
</dbReference>